<dbReference type="InterPro" id="IPR011805">
    <property type="entry name" value="RNase_R"/>
</dbReference>
<dbReference type="PROSITE" id="PS01175">
    <property type="entry name" value="RIBONUCLEASE_II"/>
    <property type="match status" value="1"/>
</dbReference>
<evidence type="ECO:0000259" key="11">
    <source>
        <dbReference type="PROSITE" id="PS50126"/>
    </source>
</evidence>
<evidence type="ECO:0000256" key="8">
    <source>
        <dbReference type="HAMAP-Rule" id="MF_01895"/>
    </source>
</evidence>
<keyword evidence="6 8" id="KW-0269">Exonuclease</keyword>
<feature type="region of interest" description="Disordered" evidence="10">
    <location>
        <begin position="1"/>
        <end position="20"/>
    </location>
</feature>
<keyword evidence="3 8" id="KW-0963">Cytoplasm</keyword>
<dbReference type="NCBIfam" id="TIGR02063">
    <property type="entry name" value="RNase_R"/>
    <property type="match status" value="1"/>
</dbReference>
<dbReference type="SMART" id="SM00955">
    <property type="entry name" value="RNB"/>
    <property type="match status" value="1"/>
</dbReference>
<dbReference type="Pfam" id="PF08461">
    <property type="entry name" value="WHD_RNase_R"/>
    <property type="match status" value="1"/>
</dbReference>
<dbReference type="NCBIfam" id="TIGR00358">
    <property type="entry name" value="3_prime_RNase"/>
    <property type="match status" value="1"/>
</dbReference>
<proteinExistence type="inferred from homology"/>
<evidence type="ECO:0000256" key="4">
    <source>
        <dbReference type="ARBA" id="ARBA00022722"/>
    </source>
</evidence>
<keyword evidence="7 8" id="KW-0694">RNA-binding</keyword>
<dbReference type="NCBIfam" id="NF008648">
    <property type="entry name" value="PRK11642.1"/>
    <property type="match status" value="1"/>
</dbReference>
<evidence type="ECO:0000256" key="1">
    <source>
        <dbReference type="ARBA" id="ARBA00001849"/>
    </source>
</evidence>
<evidence type="ECO:0000256" key="5">
    <source>
        <dbReference type="ARBA" id="ARBA00022801"/>
    </source>
</evidence>
<dbReference type="InterPro" id="IPR013668">
    <property type="entry name" value="RNase_R_HTH_12"/>
</dbReference>
<evidence type="ECO:0000256" key="7">
    <source>
        <dbReference type="ARBA" id="ARBA00022884"/>
    </source>
</evidence>
<comment type="similarity">
    <text evidence="8">Belongs to the RNR ribonuclease family. RNase R subfamily.</text>
</comment>
<dbReference type="Gene3D" id="2.40.50.140">
    <property type="entry name" value="Nucleic acid-binding proteins"/>
    <property type="match status" value="2"/>
</dbReference>
<dbReference type="InterPro" id="IPR050180">
    <property type="entry name" value="RNR_Ribonuclease"/>
</dbReference>
<dbReference type="CDD" id="cd04471">
    <property type="entry name" value="S1_RNase_R"/>
    <property type="match status" value="1"/>
</dbReference>
<dbReference type="HAMAP" id="MF_01895">
    <property type="entry name" value="RNase_R"/>
    <property type="match status" value="1"/>
</dbReference>
<dbReference type="PROSITE" id="PS50126">
    <property type="entry name" value="S1"/>
    <property type="match status" value="1"/>
</dbReference>
<dbReference type="Pfam" id="PF08206">
    <property type="entry name" value="OB_RNB"/>
    <property type="match status" value="1"/>
</dbReference>
<dbReference type="InterPro" id="IPR022966">
    <property type="entry name" value="RNase_II/R_CS"/>
</dbReference>
<feature type="domain" description="S1 motif" evidence="11">
    <location>
        <begin position="664"/>
        <end position="745"/>
    </location>
</feature>
<evidence type="ECO:0000256" key="3">
    <source>
        <dbReference type="ARBA" id="ARBA00022490"/>
    </source>
</evidence>
<dbReference type="InterPro" id="IPR012340">
    <property type="entry name" value="NA-bd_OB-fold"/>
</dbReference>
<dbReference type="GO" id="GO:0008859">
    <property type="term" value="F:exoribonuclease II activity"/>
    <property type="evidence" value="ECO:0007669"/>
    <property type="project" value="UniProtKB-EC"/>
</dbReference>
<dbReference type="SUPFAM" id="SSF50249">
    <property type="entry name" value="Nucleic acid-binding proteins"/>
    <property type="match status" value="4"/>
</dbReference>
<feature type="coiled-coil region" evidence="9">
    <location>
        <begin position="51"/>
        <end position="78"/>
    </location>
</feature>
<dbReference type="InterPro" id="IPR013223">
    <property type="entry name" value="RNase_B_OB_dom"/>
</dbReference>
<dbReference type="Pfam" id="PF17876">
    <property type="entry name" value="CSD2"/>
    <property type="match status" value="1"/>
</dbReference>
<evidence type="ECO:0000313" key="13">
    <source>
        <dbReference type="Proteomes" id="UP000760472"/>
    </source>
</evidence>
<dbReference type="InterPro" id="IPR004476">
    <property type="entry name" value="RNase_II/RNase_R"/>
</dbReference>
<evidence type="ECO:0000256" key="10">
    <source>
        <dbReference type="SAM" id="MobiDB-lite"/>
    </source>
</evidence>
<dbReference type="EMBL" id="JAFFZP010000004">
    <property type="protein sequence ID" value="MBN0986550.1"/>
    <property type="molecule type" value="Genomic_DNA"/>
</dbReference>
<reference evidence="12 13" key="1">
    <citation type="submission" date="2021-02" db="EMBL/GenBank/DDBJ databases">
        <title>A novel species of genus Amphritea isolated from a fishpond in China.</title>
        <authorList>
            <person name="Lu H."/>
        </authorList>
    </citation>
    <scope>NUCLEOTIDE SEQUENCE [LARGE SCALE GENOMIC DNA]</scope>
    <source>
        <strain evidence="12 13">RP18W</strain>
    </source>
</reference>
<keyword evidence="4 8" id="KW-0540">Nuclease</keyword>
<dbReference type="PANTHER" id="PTHR23355:SF9">
    <property type="entry name" value="DIS3-LIKE EXONUCLEASE 2"/>
    <property type="match status" value="1"/>
</dbReference>
<dbReference type="SMART" id="SM00316">
    <property type="entry name" value="S1"/>
    <property type="match status" value="2"/>
</dbReference>
<dbReference type="Pfam" id="PF00773">
    <property type="entry name" value="RNB"/>
    <property type="match status" value="1"/>
</dbReference>
<dbReference type="SMART" id="SM00357">
    <property type="entry name" value="CSP"/>
    <property type="match status" value="1"/>
</dbReference>
<evidence type="ECO:0000313" key="12">
    <source>
        <dbReference type="EMBL" id="MBN0986550.1"/>
    </source>
</evidence>
<dbReference type="Proteomes" id="UP000760472">
    <property type="component" value="Unassembled WGS sequence"/>
</dbReference>
<dbReference type="Pfam" id="PF00575">
    <property type="entry name" value="S1"/>
    <property type="match status" value="1"/>
</dbReference>
<dbReference type="InterPro" id="IPR011129">
    <property type="entry name" value="CSD"/>
</dbReference>
<gene>
    <name evidence="8 12" type="primary">rnr</name>
    <name evidence="12" type="ORF">JW498_04180</name>
</gene>
<comment type="function">
    <text evidence="8">3'-5' exoribonuclease that releases 5'-nucleoside monophosphates and is involved in maturation of structured RNAs.</text>
</comment>
<dbReference type="InterPro" id="IPR001900">
    <property type="entry name" value="RNase_II/R"/>
</dbReference>
<evidence type="ECO:0000256" key="2">
    <source>
        <dbReference type="ARBA" id="ARBA00004496"/>
    </source>
</evidence>
<keyword evidence="13" id="KW-1185">Reference proteome</keyword>
<comment type="catalytic activity">
    <reaction evidence="1 8">
        <text>Exonucleolytic cleavage in the 3'- to 5'-direction to yield nucleoside 5'-phosphates.</text>
        <dbReference type="EC" id="3.1.13.1"/>
    </reaction>
</comment>
<feature type="compositionally biased region" description="Basic and acidic residues" evidence="10">
    <location>
        <begin position="763"/>
        <end position="779"/>
    </location>
</feature>
<keyword evidence="9" id="KW-0175">Coiled coil</keyword>
<organism evidence="12 13">
    <name type="scientific">Amphritea pacifica</name>
    <dbReference type="NCBI Taxonomy" id="2811233"/>
    <lineage>
        <taxon>Bacteria</taxon>
        <taxon>Pseudomonadati</taxon>
        <taxon>Pseudomonadota</taxon>
        <taxon>Gammaproteobacteria</taxon>
        <taxon>Oceanospirillales</taxon>
        <taxon>Oceanospirillaceae</taxon>
        <taxon>Amphritea</taxon>
    </lineage>
</organism>
<name>A0ABS2W4N8_9GAMM</name>
<evidence type="ECO:0000256" key="6">
    <source>
        <dbReference type="ARBA" id="ARBA00022839"/>
    </source>
</evidence>
<feature type="region of interest" description="Disordered" evidence="10">
    <location>
        <begin position="754"/>
        <end position="914"/>
    </location>
</feature>
<comment type="caution">
    <text evidence="12">The sequence shown here is derived from an EMBL/GenBank/DDBJ whole genome shotgun (WGS) entry which is preliminary data.</text>
</comment>
<feature type="compositionally biased region" description="Basic and acidic residues" evidence="10">
    <location>
        <begin position="800"/>
        <end position="816"/>
    </location>
</feature>
<dbReference type="EC" id="3.1.13.1" evidence="8"/>
<dbReference type="RefSeq" id="WP_205212980.1">
    <property type="nucleotide sequence ID" value="NZ_JAFFZP010000004.1"/>
</dbReference>
<protein>
    <recommendedName>
        <fullName evidence="8">Ribonuclease R</fullName>
        <shortName evidence="8">RNase R</shortName>
        <ecNumber evidence="8">3.1.13.1</ecNumber>
    </recommendedName>
</protein>
<keyword evidence="5 8" id="KW-0378">Hydrolase</keyword>
<dbReference type="InterPro" id="IPR003029">
    <property type="entry name" value="S1_domain"/>
</dbReference>
<dbReference type="PANTHER" id="PTHR23355">
    <property type="entry name" value="RIBONUCLEASE"/>
    <property type="match status" value="1"/>
</dbReference>
<evidence type="ECO:0000256" key="9">
    <source>
        <dbReference type="SAM" id="Coils"/>
    </source>
</evidence>
<accession>A0ABS2W4N8</accession>
<sequence>MSDSKHFSEDPYADREAEKYDRPIASRELIMQLLAEQGEPLTRPQLENLLNIEDEDSAEALRRRLRAMERDGQLMRNRKAQYVLLSKLDLVAGRIMGHRDGFGFLVPDEGGDDIFLSAREMRQVFDGDRVLVRATGEDRKGRVEGAIVEVLERKTRKLVGRFHGHGGFGYMTPENQRITNDIQILPDPDSGLEYKQGQLVVVELITPPSKRAKATARVTEVLGDHMAPGMEIKVAIHNYDIPNEWTDAIRQEVSEFGPEVPDSAVENRIDLRDLPLVTIDGEDAKDFDDAVYCEPKRAGGWRLWVAIADVSSYVHPGSQLDIEAHKRGNSVYFPEFVVPMLPEMLSNGLCSLNPDVNRLAMVCEMTISASGNLSEYTFYEAVIRSKARLTYTKVGAMLEEPDSDFGAAMRQQYAEVLPHIEDLHELYCALRKAREERGAIDFETTETRILFSEERKIEKIVPVVRNDAHKIIEECMLCANVASAQMLQKLKQPALFRVHDGPKESKLQALRTYLGPLGLSLGGGDEPTPPDYQALSESLEGRIDKHVIQVMMLRSMSQAVYSPEHKGHFGLNYPAYTHFTSPIRRYPDLLVHRAIRGLIHSDSDSRHITRPANFRPDKRFMHRYTMEQMVELGEHCSMTERRADDATRDVMAWLKCEYMQDCVGEEFSGVISAVTGFGVFVELEEVYVEGLIHISALPGDYYHYDAALQRLYGERSGKSFRLGDRVQVLVARVDLDDRKIDFDLVKKLDAADKQGVGTGESGDNTKPEPKKLSKRELLRSGKIAMAELESRQGRRPSGSRHSDKSGSGRAEPERTGSARPKRSSSRKGAESETPWGGAADRKASAKPSRKRATEPKAGQGARQKLEAKPGNPGGARLSESELEVIRLSRKPSKGLSNRAKKRKLKKLRGKTSRK</sequence>
<dbReference type="InterPro" id="IPR040476">
    <property type="entry name" value="CSD2"/>
</dbReference>
<feature type="compositionally biased region" description="Basic residues" evidence="10">
    <location>
        <begin position="887"/>
        <end position="914"/>
    </location>
</feature>
<comment type="subcellular location">
    <subcellularLocation>
        <location evidence="2 8">Cytoplasm</location>
    </subcellularLocation>
</comment>